<feature type="compositionally biased region" description="Polar residues" evidence="1">
    <location>
        <begin position="40"/>
        <end position="49"/>
    </location>
</feature>
<gene>
    <name evidence="2" type="ORF">RSSM_03605</name>
</gene>
<dbReference type="EMBL" id="ANOH01000243">
    <property type="protein sequence ID" value="EMI54939.1"/>
    <property type="molecule type" value="Genomic_DNA"/>
</dbReference>
<accession>M5U0Z2</accession>
<name>M5U0Z2_9BACT</name>
<comment type="caution">
    <text evidence="2">The sequence shown here is derived from an EMBL/GenBank/DDBJ whole genome shotgun (WGS) entry which is preliminary data.</text>
</comment>
<dbReference type="Proteomes" id="UP000011885">
    <property type="component" value="Unassembled WGS sequence"/>
</dbReference>
<protein>
    <submittedName>
        <fullName evidence="2">Uncharacterized protein</fullName>
    </submittedName>
</protein>
<feature type="region of interest" description="Disordered" evidence="1">
    <location>
        <begin position="32"/>
        <end position="59"/>
    </location>
</feature>
<keyword evidence="3" id="KW-1185">Reference proteome</keyword>
<dbReference type="PATRIC" id="fig|1263870.3.peg.3826"/>
<sequence>MVGFRKTVTAITIEILLEKQLHACGRSLPTAMGSAARGNSPGSIRSTLNDEIDISAQPG</sequence>
<dbReference type="AlphaFoldDB" id="M5U0Z2"/>
<organism evidence="2 3">
    <name type="scientific">Rhodopirellula sallentina SM41</name>
    <dbReference type="NCBI Taxonomy" id="1263870"/>
    <lineage>
        <taxon>Bacteria</taxon>
        <taxon>Pseudomonadati</taxon>
        <taxon>Planctomycetota</taxon>
        <taxon>Planctomycetia</taxon>
        <taxon>Pirellulales</taxon>
        <taxon>Pirellulaceae</taxon>
        <taxon>Rhodopirellula</taxon>
    </lineage>
</organism>
<evidence type="ECO:0000313" key="2">
    <source>
        <dbReference type="EMBL" id="EMI54939.1"/>
    </source>
</evidence>
<proteinExistence type="predicted"/>
<reference evidence="2 3" key="1">
    <citation type="journal article" date="2013" name="Mar. Genomics">
        <title>Expression of sulfatases in Rhodopirellula baltica and the diversity of sulfatases in the genus Rhodopirellula.</title>
        <authorList>
            <person name="Wegner C.E."/>
            <person name="Richter-Heitmann T."/>
            <person name="Klindworth A."/>
            <person name="Klockow C."/>
            <person name="Richter M."/>
            <person name="Achstetter T."/>
            <person name="Glockner F.O."/>
            <person name="Harder J."/>
        </authorList>
    </citation>
    <scope>NUCLEOTIDE SEQUENCE [LARGE SCALE GENOMIC DNA]</scope>
    <source>
        <strain evidence="2 3">SM41</strain>
    </source>
</reference>
<evidence type="ECO:0000313" key="3">
    <source>
        <dbReference type="Proteomes" id="UP000011885"/>
    </source>
</evidence>
<evidence type="ECO:0000256" key="1">
    <source>
        <dbReference type="SAM" id="MobiDB-lite"/>
    </source>
</evidence>